<dbReference type="PANTHER" id="PTHR30461:SF23">
    <property type="entry name" value="DNA RECOMBINASE-RELATED"/>
    <property type="match status" value="1"/>
</dbReference>
<evidence type="ECO:0000313" key="5">
    <source>
        <dbReference type="Proteomes" id="UP000431913"/>
    </source>
</evidence>
<protein>
    <submittedName>
        <fullName evidence="4">Recombinase family protein</fullName>
    </submittedName>
</protein>
<dbReference type="Proteomes" id="UP000431913">
    <property type="component" value="Unassembled WGS sequence"/>
</dbReference>
<evidence type="ECO:0000313" key="4">
    <source>
        <dbReference type="EMBL" id="MST91324.1"/>
    </source>
</evidence>
<feature type="domain" description="Resolvase/invertase-type recombinase catalytic" evidence="2">
    <location>
        <begin position="13"/>
        <end position="166"/>
    </location>
</feature>
<dbReference type="InterPro" id="IPR038109">
    <property type="entry name" value="DNA_bind_recomb_sf"/>
</dbReference>
<evidence type="ECO:0000259" key="3">
    <source>
        <dbReference type="PROSITE" id="PS51737"/>
    </source>
</evidence>
<dbReference type="AlphaFoldDB" id="A0A6I2U599"/>
<dbReference type="Pfam" id="PF07508">
    <property type="entry name" value="Recombinase"/>
    <property type="match status" value="1"/>
</dbReference>
<dbReference type="Gene3D" id="3.40.50.1390">
    <property type="entry name" value="Resolvase, N-terminal catalytic domain"/>
    <property type="match status" value="1"/>
</dbReference>
<dbReference type="Pfam" id="PF00239">
    <property type="entry name" value="Resolvase"/>
    <property type="match status" value="1"/>
</dbReference>
<dbReference type="EMBL" id="VUNJ01000004">
    <property type="protein sequence ID" value="MST91324.1"/>
    <property type="molecule type" value="Genomic_DNA"/>
</dbReference>
<dbReference type="InterPro" id="IPR036162">
    <property type="entry name" value="Resolvase-like_N_sf"/>
</dbReference>
<feature type="coiled-coil region" evidence="1">
    <location>
        <begin position="451"/>
        <end position="478"/>
    </location>
</feature>
<keyword evidence="1" id="KW-0175">Coiled coil</keyword>
<gene>
    <name evidence="4" type="ORF">FYJ76_05135</name>
</gene>
<evidence type="ECO:0000256" key="1">
    <source>
        <dbReference type="SAM" id="Coils"/>
    </source>
</evidence>
<evidence type="ECO:0000259" key="2">
    <source>
        <dbReference type="PROSITE" id="PS51736"/>
    </source>
</evidence>
<dbReference type="PROSITE" id="PS51737">
    <property type="entry name" value="RECOMBINASE_DNA_BIND"/>
    <property type="match status" value="1"/>
</dbReference>
<dbReference type="SUPFAM" id="SSF53041">
    <property type="entry name" value="Resolvase-like"/>
    <property type="match status" value="1"/>
</dbReference>
<comment type="caution">
    <text evidence="4">The sequence shown here is derived from an EMBL/GenBank/DDBJ whole genome shotgun (WGS) entry which is preliminary data.</text>
</comment>
<name>A0A6I2U599_9FIRM</name>
<dbReference type="InterPro" id="IPR011109">
    <property type="entry name" value="DNA_bind_recombinase_dom"/>
</dbReference>
<dbReference type="PROSITE" id="PS51736">
    <property type="entry name" value="RECOMBINASES_3"/>
    <property type="match status" value="1"/>
</dbReference>
<reference evidence="4 5" key="1">
    <citation type="submission" date="2019-08" db="EMBL/GenBank/DDBJ databases">
        <title>In-depth cultivation of the pig gut microbiome towards novel bacterial diversity and tailored functional studies.</title>
        <authorList>
            <person name="Wylensek D."/>
            <person name="Hitch T.C.A."/>
            <person name="Clavel T."/>
        </authorList>
    </citation>
    <scope>NUCLEOTIDE SEQUENCE [LARGE SCALE GENOMIC DNA]</scope>
    <source>
        <strain evidence="4 5">WCA3-601-WT-6J</strain>
    </source>
</reference>
<dbReference type="InterPro" id="IPR050639">
    <property type="entry name" value="SSR_resolvase"/>
</dbReference>
<dbReference type="SMART" id="SM00857">
    <property type="entry name" value="Resolvase"/>
    <property type="match status" value="1"/>
</dbReference>
<accession>A0A6I2U599</accession>
<sequence>MDMQSRAAGDAPRAAIYCRLSEEDADKADPGQDSRSIQNQKSMLVRYAVEQGWQIYNIYSDDDYTGSDRERPQFNRLLEDARRGCFDIVLCKSQSRFTREMELVEKYIHGLFVEWNVRFVGYADNADTANRGNKKARQINGLVNEWYLEDMSQNIRTVLDAKRRQGEFVGSFASYGYRKDPQDKHRLLVDEPAAAVVRRIYALYLSGWGASRIAAQLNREQVPNPSAYKKQNNPAFNRGRSTALAELWSDSTVLGILKKQVYTGTTVQHVNEKISYKSKRLRRLPPERRAVVQGTHAAVIDTETWEAVQRKLAEGGAEQRREGRRDALAGKCRCALCGGKLQSKYGRAGKYLRCRTHAVAPERCPGVSIRRDEAAQYVLEALQACMARYLDREYLARHLRPPEAAAHRQEQLALRAARLEQALARQRACRKTLYEDRVDGAVTAAQFAELSAAFEAEIARLGKELAAAERERGAAVEQAAQCVTAEQLVKKYARADVLTDEMAECMVEAVLVGRPERQRRPVPLEIRWRF</sequence>
<organism evidence="4 5">
    <name type="scientific">Ruthenibacterium lactatiformans</name>
    <dbReference type="NCBI Taxonomy" id="1550024"/>
    <lineage>
        <taxon>Bacteria</taxon>
        <taxon>Bacillati</taxon>
        <taxon>Bacillota</taxon>
        <taxon>Clostridia</taxon>
        <taxon>Eubacteriales</taxon>
        <taxon>Oscillospiraceae</taxon>
        <taxon>Ruthenibacterium</taxon>
    </lineage>
</organism>
<dbReference type="Pfam" id="PF13408">
    <property type="entry name" value="Zn_ribbon_recom"/>
    <property type="match status" value="1"/>
</dbReference>
<dbReference type="GO" id="GO:0003677">
    <property type="term" value="F:DNA binding"/>
    <property type="evidence" value="ECO:0007669"/>
    <property type="project" value="InterPro"/>
</dbReference>
<dbReference type="GO" id="GO:0000150">
    <property type="term" value="F:DNA strand exchange activity"/>
    <property type="evidence" value="ECO:0007669"/>
    <property type="project" value="InterPro"/>
</dbReference>
<feature type="domain" description="Recombinase" evidence="3">
    <location>
        <begin position="174"/>
        <end position="318"/>
    </location>
</feature>
<dbReference type="InterPro" id="IPR006119">
    <property type="entry name" value="Resolv_N"/>
</dbReference>
<dbReference type="InterPro" id="IPR025827">
    <property type="entry name" value="Zn_ribbon_recom_dom"/>
</dbReference>
<proteinExistence type="predicted"/>
<dbReference type="Gene3D" id="3.90.1750.20">
    <property type="entry name" value="Putative Large Serine Recombinase, Chain B, Domain 2"/>
    <property type="match status" value="1"/>
</dbReference>
<dbReference type="PANTHER" id="PTHR30461">
    <property type="entry name" value="DNA-INVERTASE FROM LAMBDOID PROPHAGE"/>
    <property type="match status" value="1"/>
</dbReference>